<dbReference type="Proteomes" id="UP001218188">
    <property type="component" value="Unassembled WGS sequence"/>
</dbReference>
<evidence type="ECO:0000313" key="4">
    <source>
        <dbReference type="Proteomes" id="UP001218188"/>
    </source>
</evidence>
<organism evidence="3 4">
    <name type="scientific">Mycena alexandri</name>
    <dbReference type="NCBI Taxonomy" id="1745969"/>
    <lineage>
        <taxon>Eukaryota</taxon>
        <taxon>Fungi</taxon>
        <taxon>Dikarya</taxon>
        <taxon>Basidiomycota</taxon>
        <taxon>Agaricomycotina</taxon>
        <taxon>Agaricomycetes</taxon>
        <taxon>Agaricomycetidae</taxon>
        <taxon>Agaricales</taxon>
        <taxon>Marasmiineae</taxon>
        <taxon>Mycenaceae</taxon>
        <taxon>Mycena</taxon>
    </lineage>
</organism>
<name>A0AAD6SDZ0_9AGAR</name>
<accession>A0AAD6SDZ0</accession>
<protein>
    <submittedName>
        <fullName evidence="3">Uncharacterized protein</fullName>
    </submittedName>
</protein>
<feature type="region of interest" description="Disordered" evidence="1">
    <location>
        <begin position="1"/>
        <end position="21"/>
    </location>
</feature>
<evidence type="ECO:0000313" key="2">
    <source>
        <dbReference type="EMBL" id="KAJ7024145.1"/>
    </source>
</evidence>
<evidence type="ECO:0000256" key="1">
    <source>
        <dbReference type="SAM" id="MobiDB-lite"/>
    </source>
</evidence>
<gene>
    <name evidence="3" type="ORF">C8F04DRAFT_968359</name>
    <name evidence="2" type="ORF">C8F04DRAFT_969348</name>
</gene>
<reference evidence="3" key="1">
    <citation type="submission" date="2023-03" db="EMBL/GenBank/DDBJ databases">
        <title>Massive genome expansion in bonnet fungi (Mycena s.s.) driven by repeated elements and novel gene families across ecological guilds.</title>
        <authorList>
            <consortium name="Lawrence Berkeley National Laboratory"/>
            <person name="Harder C.B."/>
            <person name="Miyauchi S."/>
            <person name="Viragh M."/>
            <person name="Kuo A."/>
            <person name="Thoen E."/>
            <person name="Andreopoulos B."/>
            <person name="Lu D."/>
            <person name="Skrede I."/>
            <person name="Drula E."/>
            <person name="Henrissat B."/>
            <person name="Morin E."/>
            <person name="Kohler A."/>
            <person name="Barry K."/>
            <person name="LaButti K."/>
            <person name="Morin E."/>
            <person name="Salamov A."/>
            <person name="Lipzen A."/>
            <person name="Mereny Z."/>
            <person name="Hegedus B."/>
            <person name="Baldrian P."/>
            <person name="Stursova M."/>
            <person name="Weitz H."/>
            <person name="Taylor A."/>
            <person name="Grigoriev I.V."/>
            <person name="Nagy L.G."/>
            <person name="Martin F."/>
            <person name="Kauserud H."/>
        </authorList>
    </citation>
    <scope>NUCLEOTIDE SEQUENCE</scope>
    <source>
        <strain evidence="3">CBHHK200</strain>
    </source>
</reference>
<comment type="caution">
    <text evidence="3">The sequence shown here is derived from an EMBL/GenBank/DDBJ whole genome shotgun (WGS) entry which is preliminary data.</text>
</comment>
<proteinExistence type="predicted"/>
<keyword evidence="4" id="KW-1185">Reference proteome</keyword>
<dbReference type="EMBL" id="JARJCM010000161">
    <property type="protein sequence ID" value="KAJ7024956.1"/>
    <property type="molecule type" value="Genomic_DNA"/>
</dbReference>
<sequence length="109" mass="12476">MYHCAQNKTRQHAPKKSQAAGVKHRDKLAMEAFECHGWLHITIHDYEDIALVKIGHQDDHVPYWSIDVPSDVVEFVRNNPKLTPGQVGQEIDTLYNLTEFLCDSCGMRS</sequence>
<evidence type="ECO:0000313" key="3">
    <source>
        <dbReference type="EMBL" id="KAJ7024956.1"/>
    </source>
</evidence>
<dbReference type="EMBL" id="JARJCM010000174">
    <property type="protein sequence ID" value="KAJ7024145.1"/>
    <property type="molecule type" value="Genomic_DNA"/>
</dbReference>
<dbReference type="AlphaFoldDB" id="A0AAD6SDZ0"/>